<accession>A0A5N5DFK1</accession>
<keyword evidence="3" id="KW-0560">Oxidoreductase</keyword>
<dbReference type="Gene3D" id="3.40.50.720">
    <property type="entry name" value="NAD(P)-binding Rossmann-like Domain"/>
    <property type="match status" value="1"/>
</dbReference>
<protein>
    <submittedName>
        <fullName evidence="4">5'-hydroxyaverantin dehydrogenase</fullName>
    </submittedName>
</protein>
<dbReference type="PANTHER" id="PTHR44229:SF4">
    <property type="entry name" value="15-HYDROXYPROSTAGLANDIN DEHYDROGENASE [NAD(+)]"/>
    <property type="match status" value="1"/>
</dbReference>
<evidence type="ECO:0000313" key="5">
    <source>
        <dbReference type="Proteomes" id="UP000325902"/>
    </source>
</evidence>
<sequence>MAPIPLSRALSHEEANKLLPADNLQGKNVLITGGASGISLAIGTSFAEKGAYVTLVDINEEAGKQHAESLRARELKVQFIKADVRSWQSQVEAFKAAVKFHPDETLDIVVAGAGTFSETFVAPDEPGITSLDETPPEPPTIAWETNSIGLSFTAKLAQLYFEFTQKSASSEPKSLLLIASLAAYFDIPLMSAYTSSKYGARGLFRSIRPIFASRGHRVNLMAPWIIPTSMTVEWMKMFRAVGAPEGRVDQAVMSALRCASDKNVNGRAFCIGPHRVLDLEDDPEGWNAGKAMHEFLNNDIVGWPEQEKKMLDIMGFSE</sequence>
<dbReference type="AlphaFoldDB" id="A0A5N5DFK1"/>
<dbReference type="GO" id="GO:0005737">
    <property type="term" value="C:cytoplasm"/>
    <property type="evidence" value="ECO:0007669"/>
    <property type="project" value="TreeGrafter"/>
</dbReference>
<evidence type="ECO:0000256" key="1">
    <source>
        <dbReference type="ARBA" id="ARBA00006484"/>
    </source>
</evidence>
<evidence type="ECO:0000256" key="3">
    <source>
        <dbReference type="ARBA" id="ARBA00023002"/>
    </source>
</evidence>
<keyword evidence="2" id="KW-0521">NADP</keyword>
<dbReference type="Proteomes" id="UP000325902">
    <property type="component" value="Unassembled WGS sequence"/>
</dbReference>
<dbReference type="PANTHER" id="PTHR44229">
    <property type="entry name" value="15-HYDROXYPROSTAGLANDIN DEHYDROGENASE [NAD(+)]"/>
    <property type="match status" value="1"/>
</dbReference>
<comment type="similarity">
    <text evidence="1">Belongs to the short-chain dehydrogenases/reductases (SDR) family.</text>
</comment>
<dbReference type="PRINTS" id="PR00081">
    <property type="entry name" value="GDHRDH"/>
</dbReference>
<proteinExistence type="inferred from homology"/>
<evidence type="ECO:0000256" key="2">
    <source>
        <dbReference type="ARBA" id="ARBA00022857"/>
    </source>
</evidence>
<name>A0A5N5DFK1_9PEZI</name>
<dbReference type="InterPro" id="IPR002347">
    <property type="entry name" value="SDR_fam"/>
</dbReference>
<dbReference type="EMBL" id="VCHE01000022">
    <property type="protein sequence ID" value="KAB2576598.1"/>
    <property type="molecule type" value="Genomic_DNA"/>
</dbReference>
<dbReference type="PROSITE" id="PS00061">
    <property type="entry name" value="ADH_SHORT"/>
    <property type="match status" value="1"/>
</dbReference>
<gene>
    <name evidence="4" type="primary">aflH_4</name>
    <name evidence="4" type="ORF">DBV05_g4680</name>
</gene>
<evidence type="ECO:0000313" key="4">
    <source>
        <dbReference type="EMBL" id="KAB2576598.1"/>
    </source>
</evidence>
<organism evidence="4 5">
    <name type="scientific">Lasiodiplodia theobromae</name>
    <dbReference type="NCBI Taxonomy" id="45133"/>
    <lineage>
        <taxon>Eukaryota</taxon>
        <taxon>Fungi</taxon>
        <taxon>Dikarya</taxon>
        <taxon>Ascomycota</taxon>
        <taxon>Pezizomycotina</taxon>
        <taxon>Dothideomycetes</taxon>
        <taxon>Dothideomycetes incertae sedis</taxon>
        <taxon>Botryosphaeriales</taxon>
        <taxon>Botryosphaeriaceae</taxon>
        <taxon>Lasiodiplodia</taxon>
    </lineage>
</organism>
<dbReference type="GO" id="GO:0016616">
    <property type="term" value="F:oxidoreductase activity, acting on the CH-OH group of donors, NAD or NADP as acceptor"/>
    <property type="evidence" value="ECO:0007669"/>
    <property type="project" value="TreeGrafter"/>
</dbReference>
<dbReference type="OrthoDB" id="5371740at2759"/>
<dbReference type="InterPro" id="IPR020904">
    <property type="entry name" value="Sc_DH/Rdtase_CS"/>
</dbReference>
<keyword evidence="5" id="KW-1185">Reference proteome</keyword>
<dbReference type="Pfam" id="PF00106">
    <property type="entry name" value="adh_short"/>
    <property type="match status" value="1"/>
</dbReference>
<dbReference type="SUPFAM" id="SSF51735">
    <property type="entry name" value="NAD(P)-binding Rossmann-fold domains"/>
    <property type="match status" value="1"/>
</dbReference>
<comment type="caution">
    <text evidence="4">The sequence shown here is derived from an EMBL/GenBank/DDBJ whole genome shotgun (WGS) entry which is preliminary data.</text>
</comment>
<reference evidence="4 5" key="1">
    <citation type="journal article" date="2019" name="Sci. Rep.">
        <title>A multi-omics analysis of the grapevine pathogen Lasiodiplodia theobromae reveals that temperature affects the expression of virulence- and pathogenicity-related genes.</title>
        <authorList>
            <person name="Felix C."/>
            <person name="Meneses R."/>
            <person name="Goncalves M.F.M."/>
            <person name="Tilleman L."/>
            <person name="Duarte A.S."/>
            <person name="Jorrin-Novo J.V."/>
            <person name="Van de Peer Y."/>
            <person name="Deforce D."/>
            <person name="Van Nieuwerburgh F."/>
            <person name="Esteves A.C."/>
            <person name="Alves A."/>
        </authorList>
    </citation>
    <scope>NUCLEOTIDE SEQUENCE [LARGE SCALE GENOMIC DNA]</scope>
    <source>
        <strain evidence="4 5">LA-SOL3</strain>
    </source>
</reference>
<dbReference type="InterPro" id="IPR036291">
    <property type="entry name" value="NAD(P)-bd_dom_sf"/>
</dbReference>